<sequence>MRFKAFTLIELMTVVLIVSILAAVVMPIYRDRVDAAKWSEAKTVMGIIATGIRTYHMEHGEGGTEPNLDNPDCLGLLMSDLNGKYFIKDHYSLESIEMDPLTYTIKCDVDDADSGQSMPSKPKVVRLDQSGNWSSE</sequence>
<evidence type="ECO:0000256" key="1">
    <source>
        <dbReference type="SAM" id="MobiDB-lite"/>
    </source>
</evidence>
<dbReference type="Gene3D" id="3.30.700.10">
    <property type="entry name" value="Glycoprotein, Type 4 Pilin"/>
    <property type="match status" value="1"/>
</dbReference>
<gene>
    <name evidence="3" type="primary">pilE1</name>
    <name evidence="3" type="ORF">SMSP2_01271</name>
</gene>
<keyword evidence="2" id="KW-0472">Membrane</keyword>
<evidence type="ECO:0000313" key="4">
    <source>
        <dbReference type="Proteomes" id="UP000188181"/>
    </source>
</evidence>
<dbReference type="RefSeq" id="WP_146684829.1">
    <property type="nucleotide sequence ID" value="NZ_CP019646.1"/>
</dbReference>
<dbReference type="KEGG" id="pbas:SMSP2_01271"/>
<dbReference type="AlphaFoldDB" id="A0A1Q2ME31"/>
<reference evidence="4" key="1">
    <citation type="submission" date="2017-02" db="EMBL/GenBank/DDBJ databases">
        <title>Comparative genomics and description of representatives of a novel lineage of planctomycetes thriving in anoxic sediments.</title>
        <authorList>
            <person name="Spring S."/>
            <person name="Bunk B."/>
            <person name="Sproer C."/>
        </authorList>
    </citation>
    <scope>NUCLEOTIDE SEQUENCE [LARGE SCALE GENOMIC DNA]</scope>
    <source>
        <strain evidence="4">SM-Chi-D1</strain>
    </source>
</reference>
<keyword evidence="4" id="KW-1185">Reference proteome</keyword>
<protein>
    <submittedName>
        <fullName evidence="3">Pilin</fullName>
    </submittedName>
</protein>
<feature type="transmembrane region" description="Helical" evidence="2">
    <location>
        <begin position="6"/>
        <end position="29"/>
    </location>
</feature>
<evidence type="ECO:0000256" key="2">
    <source>
        <dbReference type="SAM" id="Phobius"/>
    </source>
</evidence>
<keyword evidence="2" id="KW-0812">Transmembrane</keyword>
<dbReference type="STRING" id="1851148.SMSP2_01271"/>
<accession>A0A1Q2ME31</accession>
<dbReference type="InterPro" id="IPR045584">
    <property type="entry name" value="Pilin-like"/>
</dbReference>
<dbReference type="SUPFAM" id="SSF54523">
    <property type="entry name" value="Pili subunits"/>
    <property type="match status" value="1"/>
</dbReference>
<feature type="region of interest" description="Disordered" evidence="1">
    <location>
        <begin position="112"/>
        <end position="136"/>
    </location>
</feature>
<dbReference type="OrthoDB" id="5296638at2"/>
<dbReference type="Pfam" id="PF07963">
    <property type="entry name" value="N_methyl"/>
    <property type="match status" value="1"/>
</dbReference>
<organism evidence="3 4">
    <name type="scientific">Limihaloglobus sulfuriphilus</name>
    <dbReference type="NCBI Taxonomy" id="1851148"/>
    <lineage>
        <taxon>Bacteria</taxon>
        <taxon>Pseudomonadati</taxon>
        <taxon>Planctomycetota</taxon>
        <taxon>Phycisphaerae</taxon>
        <taxon>Sedimentisphaerales</taxon>
        <taxon>Sedimentisphaeraceae</taxon>
        <taxon>Limihaloglobus</taxon>
    </lineage>
</organism>
<keyword evidence="2" id="KW-1133">Transmembrane helix</keyword>
<name>A0A1Q2ME31_9BACT</name>
<proteinExistence type="predicted"/>
<dbReference type="NCBIfam" id="TIGR02532">
    <property type="entry name" value="IV_pilin_GFxxxE"/>
    <property type="match status" value="1"/>
</dbReference>
<dbReference type="Proteomes" id="UP000188181">
    <property type="component" value="Chromosome"/>
</dbReference>
<dbReference type="EMBL" id="CP019646">
    <property type="protein sequence ID" value="AQQ70909.1"/>
    <property type="molecule type" value="Genomic_DNA"/>
</dbReference>
<dbReference type="InterPro" id="IPR012902">
    <property type="entry name" value="N_methyl_site"/>
</dbReference>
<evidence type="ECO:0000313" key="3">
    <source>
        <dbReference type="EMBL" id="AQQ70909.1"/>
    </source>
</evidence>